<evidence type="ECO:0000256" key="4">
    <source>
        <dbReference type="ARBA" id="ARBA00022491"/>
    </source>
</evidence>
<evidence type="ECO:0000256" key="5">
    <source>
        <dbReference type="ARBA" id="ARBA00022845"/>
    </source>
</evidence>
<dbReference type="InterPro" id="IPR016135">
    <property type="entry name" value="UBQ-conjugating_enzyme/RWD"/>
</dbReference>
<dbReference type="Gene3D" id="3.30.230.30">
    <property type="entry name" value="Impact, N-terminal domain"/>
    <property type="match status" value="1"/>
</dbReference>
<evidence type="ECO:0000256" key="3">
    <source>
        <dbReference type="ARBA" id="ARBA00022490"/>
    </source>
</evidence>
<keyword evidence="9" id="KW-1185">Reference proteome</keyword>
<dbReference type="GO" id="GO:0005737">
    <property type="term" value="C:cytoplasm"/>
    <property type="evidence" value="ECO:0007669"/>
    <property type="project" value="UniProtKB-SubCell"/>
</dbReference>
<dbReference type="InterPro" id="IPR001498">
    <property type="entry name" value="Impact_N"/>
</dbReference>
<comment type="similarity">
    <text evidence="2">Belongs to the IMPACT family.</text>
</comment>
<evidence type="ECO:0000313" key="8">
    <source>
        <dbReference type="EMBL" id="KAB8346147.1"/>
    </source>
</evidence>
<dbReference type="GO" id="GO:0006446">
    <property type="term" value="P:regulation of translational initiation"/>
    <property type="evidence" value="ECO:0007669"/>
    <property type="project" value="TreeGrafter"/>
</dbReference>
<reference evidence="8 9" key="1">
    <citation type="submission" date="2019-06" db="EMBL/GenBank/DDBJ databases">
        <title>A chromosomal-level reference genome of Carpinus fangiana (Coryloideae, Betulaceae).</title>
        <authorList>
            <person name="Yang X."/>
            <person name="Wang Z."/>
            <person name="Zhang L."/>
            <person name="Hao G."/>
            <person name="Liu J."/>
            <person name="Yang Y."/>
        </authorList>
    </citation>
    <scope>NUCLEOTIDE SEQUENCE [LARGE SCALE GENOMIC DNA]</scope>
    <source>
        <strain evidence="8">Cfa_2016G</strain>
        <tissue evidence="8">Leaf</tissue>
    </source>
</reference>
<dbReference type="PROSITE" id="PS00910">
    <property type="entry name" value="UPF0029"/>
    <property type="match status" value="1"/>
</dbReference>
<accession>A0A5N6KUW9</accession>
<keyword evidence="5" id="KW-0810">Translation regulation</keyword>
<organism evidence="8 9">
    <name type="scientific">Carpinus fangiana</name>
    <dbReference type="NCBI Taxonomy" id="176857"/>
    <lineage>
        <taxon>Eukaryota</taxon>
        <taxon>Viridiplantae</taxon>
        <taxon>Streptophyta</taxon>
        <taxon>Embryophyta</taxon>
        <taxon>Tracheophyta</taxon>
        <taxon>Spermatophyta</taxon>
        <taxon>Magnoliopsida</taxon>
        <taxon>eudicotyledons</taxon>
        <taxon>Gunneridae</taxon>
        <taxon>Pentapetalae</taxon>
        <taxon>rosids</taxon>
        <taxon>fabids</taxon>
        <taxon>Fagales</taxon>
        <taxon>Betulaceae</taxon>
        <taxon>Carpinus</taxon>
    </lineage>
</organism>
<dbReference type="Gene3D" id="3.10.110.10">
    <property type="entry name" value="Ubiquitin Conjugating Enzyme"/>
    <property type="match status" value="1"/>
</dbReference>
<keyword evidence="6" id="KW-0346">Stress response</keyword>
<dbReference type="PANTHER" id="PTHR16301">
    <property type="entry name" value="IMPACT-RELATED"/>
    <property type="match status" value="1"/>
</dbReference>
<dbReference type="InterPro" id="IPR023582">
    <property type="entry name" value="Impact"/>
</dbReference>
<evidence type="ECO:0000256" key="1">
    <source>
        <dbReference type="ARBA" id="ARBA00004496"/>
    </source>
</evidence>
<keyword evidence="4" id="KW-0678">Repressor</keyword>
<evidence type="ECO:0000313" key="9">
    <source>
        <dbReference type="Proteomes" id="UP000327013"/>
    </source>
</evidence>
<dbReference type="OrthoDB" id="2019251at2759"/>
<dbReference type="PANTHER" id="PTHR16301:SF25">
    <property type="entry name" value="PROTEIN IMPACT"/>
    <property type="match status" value="1"/>
</dbReference>
<comment type="subcellular location">
    <subcellularLocation>
        <location evidence="1">Cytoplasm</location>
    </subcellularLocation>
</comment>
<dbReference type="EMBL" id="VIBQ01000013">
    <property type="protein sequence ID" value="KAB8346147.1"/>
    <property type="molecule type" value="Genomic_DNA"/>
</dbReference>
<feature type="domain" description="RWD" evidence="7">
    <location>
        <begin position="7"/>
        <end position="107"/>
    </location>
</feature>
<evidence type="ECO:0000256" key="6">
    <source>
        <dbReference type="ARBA" id="ARBA00023016"/>
    </source>
</evidence>
<name>A0A5N6KUW9_9ROSI</name>
<gene>
    <name evidence="8" type="ORF">FH972_023193</name>
</gene>
<comment type="caution">
    <text evidence="8">The sequence shown here is derived from an EMBL/GenBank/DDBJ whole genome shotgun (WGS) entry which is preliminary data.</text>
</comment>
<dbReference type="PROSITE" id="PS50908">
    <property type="entry name" value="RWD"/>
    <property type="match status" value="1"/>
</dbReference>
<dbReference type="GO" id="GO:0140469">
    <property type="term" value="P:GCN2-mediated signaling"/>
    <property type="evidence" value="ECO:0007669"/>
    <property type="project" value="TreeGrafter"/>
</dbReference>
<dbReference type="InterPro" id="IPR020569">
    <property type="entry name" value="UPF0029_Impact_CS"/>
</dbReference>
<dbReference type="InterPro" id="IPR020568">
    <property type="entry name" value="Ribosomal_Su5_D2-typ_SF"/>
</dbReference>
<dbReference type="SUPFAM" id="SSF54211">
    <property type="entry name" value="Ribosomal protein S5 domain 2-like"/>
    <property type="match status" value="1"/>
</dbReference>
<dbReference type="Proteomes" id="UP000327013">
    <property type="component" value="Unassembled WGS sequence"/>
</dbReference>
<sequence length="278" mass="30472">MEGALEDEEMSINAIYPGSFVRTPAGKDEYTLNIASANVTLRLSFPPDYPNALPSILGSSSSGADLKRGQANHVVNVARAVLAESFRIGEPCVFDLMQEVEARLPASPETLLEDVVDIDNEDHHDEVRQSRTEALLHVNPSWVLSEVITEKKSVFVARVAAVSSRGEAQLFVEHLLATDKKAAKATHNMTAWRIRSSESGAIYQDCDDDGETAAGGRLLHLLQLMDVWNVIVIVTRWYGGVHLGPDRFRLINQTARDALVKGAFTDGRQQAAPGKKKK</sequence>
<dbReference type="Pfam" id="PF05773">
    <property type="entry name" value="RWD"/>
    <property type="match status" value="1"/>
</dbReference>
<dbReference type="InterPro" id="IPR006575">
    <property type="entry name" value="RWD_dom"/>
</dbReference>
<dbReference type="InterPro" id="IPR036956">
    <property type="entry name" value="Impact_N_sf"/>
</dbReference>
<proteinExistence type="inferred from homology"/>
<dbReference type="AlphaFoldDB" id="A0A5N6KUW9"/>
<keyword evidence="3" id="KW-0963">Cytoplasm</keyword>
<protein>
    <recommendedName>
        <fullName evidence="7">RWD domain-containing protein</fullName>
    </recommendedName>
</protein>
<evidence type="ECO:0000256" key="2">
    <source>
        <dbReference type="ARBA" id="ARBA00007665"/>
    </source>
</evidence>
<evidence type="ECO:0000259" key="7">
    <source>
        <dbReference type="PROSITE" id="PS50908"/>
    </source>
</evidence>
<dbReference type="Pfam" id="PF01205">
    <property type="entry name" value="Impact_N"/>
    <property type="match status" value="1"/>
</dbReference>
<dbReference type="CDD" id="cd23822">
    <property type="entry name" value="RWD_ScYIH1-like"/>
    <property type="match status" value="1"/>
</dbReference>
<dbReference type="SUPFAM" id="SSF54495">
    <property type="entry name" value="UBC-like"/>
    <property type="match status" value="1"/>
</dbReference>